<feature type="compositionally biased region" description="Acidic residues" evidence="1">
    <location>
        <begin position="19"/>
        <end position="41"/>
    </location>
</feature>
<dbReference type="AlphaFoldDB" id="Q6II65"/>
<evidence type="ECO:0000313" key="2">
    <source>
        <dbReference type="EMBL" id="DAA03401.1"/>
    </source>
</evidence>
<dbReference type="EMBL" id="BK003201">
    <property type="protein sequence ID" value="DAA03401.1"/>
    <property type="molecule type" value="Genomic_DNA"/>
</dbReference>
<name>Q6II65_DROME</name>
<proteinExistence type="predicted"/>
<evidence type="ECO:0000256" key="1">
    <source>
        <dbReference type="SAM" id="MobiDB-lite"/>
    </source>
</evidence>
<accession>Q6II65</accession>
<gene>
    <name evidence="2" type="ORF">HDC19639</name>
</gene>
<organism evidence="2">
    <name type="scientific">Drosophila melanogaster</name>
    <name type="common">Fruit fly</name>
    <dbReference type="NCBI Taxonomy" id="7227"/>
    <lineage>
        <taxon>Eukaryota</taxon>
        <taxon>Metazoa</taxon>
        <taxon>Ecdysozoa</taxon>
        <taxon>Arthropoda</taxon>
        <taxon>Hexapoda</taxon>
        <taxon>Insecta</taxon>
        <taxon>Pterygota</taxon>
        <taxon>Neoptera</taxon>
        <taxon>Endopterygota</taxon>
        <taxon>Diptera</taxon>
        <taxon>Brachycera</taxon>
        <taxon>Muscomorpha</taxon>
        <taxon>Ephydroidea</taxon>
        <taxon>Drosophilidae</taxon>
        <taxon>Drosophila</taxon>
        <taxon>Sophophora</taxon>
    </lineage>
</organism>
<sequence>MKKGEIPRSVTAEPKAEEWQEDDDDDDDDDGDDDDDDDEEEEVKRVEEVDYEMGGTPFVCVHLVAERVNSIFDGFTRFKHSPVDCLRGWSTKGAYVTH</sequence>
<protein>
    <submittedName>
        <fullName evidence="2">HDC19639</fullName>
    </submittedName>
</protein>
<reference evidence="2" key="1">
    <citation type="journal article" date="2003" name="Genome Biol.">
        <title>An integrated gene annotation and transcriptional profiling approach towards the full gene content of the Drosophila genome.</title>
        <authorList>
            <person name="Hild M."/>
            <person name="Beckmann B."/>
            <person name="Haas S.A."/>
            <person name="Koch B."/>
            <person name="Solovyev V."/>
            <person name="Busold C."/>
            <person name="Fellenberg K."/>
            <person name="Boutros M."/>
            <person name="Vingron M."/>
            <person name="Sauer F."/>
            <person name="Hoheisel J.D."/>
            <person name="Paro R."/>
        </authorList>
    </citation>
    <scope>NUCLEOTIDE SEQUENCE</scope>
</reference>
<feature type="region of interest" description="Disordered" evidence="1">
    <location>
        <begin position="1"/>
        <end position="47"/>
    </location>
</feature>